<dbReference type="InterPro" id="IPR032460">
    <property type="entry name" value="Symplekin/Pta1_N"/>
</dbReference>
<sequence>MHSRGSQLDPIQALAAGLTQGTGGTYDVDLRTRDGVHQLAEIVDLLFVKRIVGADLRESLSVHAPAAIMFLLSEPSKQYAKLACECFASVYPRLFLHVCKDWSAASHQLWQVVTAVKQQIAGLLDGLAQGASIGAAKACQRVILVQAKSDADPRLAQRTEPTIAMLPLHHPFMRVAELETEASQLFTKLITLLFTAAHPNTVMAVVHVLTKLARARPQLGKVVLEAYVSWTPAALGCAHVNLRSVENTMRLAMLHFLHHGIPEPHASQLQQALEAQKRRMDAAARTFYMAQHDSRKRDASQATEPSAKRTRAAMPKGLSAADLARLPVNRVVDAIIVGLQSVPETRLRAAIDAYVQGTEGASSAPVDPLKMDVGDDELAPLAEKNTGEEEESVAPLASLEHFVLPSPVPLEQREAHTLIIDSVSRICEQGSALAPRHEKISEAHAALWIKLLVRLATRGLDTTTHATFSQETPPALMEQAQKVRQLLCDFIAHDFAQRLSIAEQWLVEEWACDRLRHKHGFSGSYYTQWLHTLLDTQLHAPIDEPSLRAFFAALPELDDALLAKLDALCVDKASLHEGFALLSTIGAQRPPLRVAVCEKVLHLTRHHDRLVRGKAILTARTWVVQRGPLTDMVLDYAKDSLAQLKEIHEPRADHAEGADHTDENPAQDEATAALDGAPADTVAPTESLDQDVLRLMELSLVLSVKQPSIFAEDVAVYPHVAPAVQAAMNKHIAPVARAVGPNSAALLDVLRNAPPGAETLVDTAVGILVEKGHTKALASLVHALVESRGLSIEYLLPLVPYLDTAQIVEILPRAVALLRDPTDENKAKIRSLFRMLIAPALDGRDSLASAALSPVELMVLLHTHEQAIGLKAAVTATQLCFAMDDLFRADIMTAALNRLVEEPTLPVLFMRTTIMSIKTFRSLTNYVATSVLNKLVAKQIWNEPRLWDGFALCASLTAPTSFGALLQLPHTQLRDLMSKQPSMREPLRDYLIYKAGGPTHHAPLLEMLDQIA</sequence>
<evidence type="ECO:0008006" key="9">
    <source>
        <dbReference type="Google" id="ProtNLM"/>
    </source>
</evidence>
<protein>
    <recommendedName>
        <fullName evidence="9">Symplekin</fullName>
    </recommendedName>
</protein>
<organism evidence="7 8">
    <name type="scientific">Malassezia vespertilionis</name>
    <dbReference type="NCBI Taxonomy" id="2020962"/>
    <lineage>
        <taxon>Eukaryota</taxon>
        <taxon>Fungi</taxon>
        <taxon>Dikarya</taxon>
        <taxon>Basidiomycota</taxon>
        <taxon>Ustilaginomycotina</taxon>
        <taxon>Malasseziomycetes</taxon>
        <taxon>Malasseziales</taxon>
        <taxon>Malasseziaceae</taxon>
        <taxon>Malassezia</taxon>
    </lineage>
</organism>
<dbReference type="GO" id="GO:0006397">
    <property type="term" value="P:mRNA processing"/>
    <property type="evidence" value="ECO:0007669"/>
    <property type="project" value="UniProtKB-KW"/>
</dbReference>
<dbReference type="OrthoDB" id="331600at2759"/>
<accession>A0A2N1JBK6</accession>
<evidence type="ECO:0000256" key="2">
    <source>
        <dbReference type="ARBA" id="ARBA00022664"/>
    </source>
</evidence>
<evidence type="ECO:0000256" key="1">
    <source>
        <dbReference type="ARBA" id="ARBA00004123"/>
    </source>
</evidence>
<dbReference type="STRING" id="2020962.A0A2N1JBK6"/>
<evidence type="ECO:0000256" key="4">
    <source>
        <dbReference type="SAM" id="MobiDB-lite"/>
    </source>
</evidence>
<dbReference type="PANTHER" id="PTHR15245">
    <property type="entry name" value="SYMPLEKIN-RELATED"/>
    <property type="match status" value="1"/>
</dbReference>
<keyword evidence="2" id="KW-0507">mRNA processing</keyword>
<keyword evidence="8" id="KW-1185">Reference proteome</keyword>
<dbReference type="Pfam" id="PF11935">
    <property type="entry name" value="SYMPK_PTA1_N"/>
    <property type="match status" value="1"/>
</dbReference>
<dbReference type="PANTHER" id="PTHR15245:SF20">
    <property type="entry name" value="SYMPLEKIN"/>
    <property type="match status" value="1"/>
</dbReference>
<feature type="domain" description="Symplekin/Pta1 N-terminal" evidence="5">
    <location>
        <begin position="80"/>
        <end position="294"/>
    </location>
</feature>
<dbReference type="Proteomes" id="UP000232875">
    <property type="component" value="Unassembled WGS sequence"/>
</dbReference>
<reference evidence="7 8" key="1">
    <citation type="submission" date="2017-10" db="EMBL/GenBank/DDBJ databases">
        <title>A novel species of cold-tolerant Malassezia isolated from bats.</title>
        <authorList>
            <person name="Lorch J.M."/>
            <person name="Palmer J.M."/>
            <person name="Vanderwolf K.J."/>
            <person name="Schmidt K.Z."/>
            <person name="Verant M.L."/>
            <person name="Weller T.J."/>
            <person name="Blehert D.S."/>
        </authorList>
    </citation>
    <scope>NUCLEOTIDE SEQUENCE [LARGE SCALE GENOMIC DNA]</scope>
    <source>
        <strain evidence="7 8">NWHC:44797-103</strain>
    </source>
</reference>
<dbReference type="InterPro" id="IPR022075">
    <property type="entry name" value="Symplekin_C"/>
</dbReference>
<proteinExistence type="predicted"/>
<evidence type="ECO:0000259" key="6">
    <source>
        <dbReference type="Pfam" id="PF12295"/>
    </source>
</evidence>
<feature type="domain" description="Symplekin C-terminal" evidence="6">
    <location>
        <begin position="792"/>
        <end position="979"/>
    </location>
</feature>
<feature type="region of interest" description="Disordered" evidence="4">
    <location>
        <begin position="291"/>
        <end position="315"/>
    </location>
</feature>
<dbReference type="GO" id="GO:0005847">
    <property type="term" value="C:mRNA cleavage and polyadenylation specificity factor complex"/>
    <property type="evidence" value="ECO:0007669"/>
    <property type="project" value="TreeGrafter"/>
</dbReference>
<dbReference type="AlphaFoldDB" id="A0A2N1JBK6"/>
<name>A0A2N1JBK6_9BASI</name>
<evidence type="ECO:0000259" key="5">
    <source>
        <dbReference type="Pfam" id="PF11935"/>
    </source>
</evidence>
<evidence type="ECO:0000256" key="3">
    <source>
        <dbReference type="ARBA" id="ARBA00023242"/>
    </source>
</evidence>
<keyword evidence="3" id="KW-0539">Nucleus</keyword>
<dbReference type="EMBL" id="KZ454990">
    <property type="protein sequence ID" value="PKI83902.1"/>
    <property type="molecule type" value="Genomic_DNA"/>
</dbReference>
<gene>
    <name evidence="7" type="ORF">MVES_002248</name>
</gene>
<dbReference type="Pfam" id="PF12295">
    <property type="entry name" value="Symplekin_C"/>
    <property type="match status" value="1"/>
</dbReference>
<dbReference type="Gene3D" id="1.25.10.10">
    <property type="entry name" value="Leucine-rich Repeat Variant"/>
    <property type="match status" value="1"/>
</dbReference>
<comment type="subcellular location">
    <subcellularLocation>
        <location evidence="1">Nucleus</location>
    </subcellularLocation>
</comment>
<dbReference type="InterPro" id="IPR011989">
    <property type="entry name" value="ARM-like"/>
</dbReference>
<dbReference type="InterPro" id="IPR021850">
    <property type="entry name" value="Symplekin/Pta1"/>
</dbReference>
<evidence type="ECO:0000313" key="7">
    <source>
        <dbReference type="EMBL" id="PKI83902.1"/>
    </source>
</evidence>
<evidence type="ECO:0000313" key="8">
    <source>
        <dbReference type="Proteomes" id="UP000232875"/>
    </source>
</evidence>